<feature type="signal peptide" evidence="1">
    <location>
        <begin position="1"/>
        <end position="21"/>
    </location>
</feature>
<protein>
    <recommendedName>
        <fullName evidence="4">Porin</fullName>
    </recommendedName>
</protein>
<feature type="chain" id="PRO_5015622386" description="Porin" evidence="1">
    <location>
        <begin position="22"/>
        <end position="407"/>
    </location>
</feature>
<keyword evidence="3" id="KW-1185">Reference proteome</keyword>
<comment type="caution">
    <text evidence="2">The sequence shown here is derived from an EMBL/GenBank/DDBJ whole genome shotgun (WGS) entry which is preliminary data.</text>
</comment>
<evidence type="ECO:0000256" key="1">
    <source>
        <dbReference type="SAM" id="SignalP"/>
    </source>
</evidence>
<proteinExistence type="predicted"/>
<dbReference type="AlphaFoldDB" id="A0A2S7WAQ4"/>
<keyword evidence="1" id="KW-0732">Signal</keyword>
<accession>A0A2S7WAQ4</accession>
<dbReference type="OrthoDB" id="9771991at2"/>
<evidence type="ECO:0000313" key="2">
    <source>
        <dbReference type="EMBL" id="PQJ74710.1"/>
    </source>
</evidence>
<evidence type="ECO:0008006" key="4">
    <source>
        <dbReference type="Google" id="ProtNLM"/>
    </source>
</evidence>
<organism evidence="2 3">
    <name type="scientific">Polaribacter gangjinensis</name>
    <dbReference type="NCBI Taxonomy" id="574710"/>
    <lineage>
        <taxon>Bacteria</taxon>
        <taxon>Pseudomonadati</taxon>
        <taxon>Bacteroidota</taxon>
        <taxon>Flavobacteriia</taxon>
        <taxon>Flavobacteriales</taxon>
        <taxon>Flavobacteriaceae</taxon>
    </lineage>
</organism>
<gene>
    <name evidence="2" type="ORF">BTO13_05315</name>
</gene>
<name>A0A2S7WAQ4_9FLAO</name>
<reference evidence="2 3" key="1">
    <citation type="submission" date="2016-12" db="EMBL/GenBank/DDBJ databases">
        <title>Trade-off between light-utilization and light-protection in marine flavobacteria.</title>
        <authorList>
            <person name="Kumagai Y."/>
            <person name="Yoshizawa S."/>
            <person name="Kogure K."/>
            <person name="Iwasaki W."/>
        </authorList>
    </citation>
    <scope>NUCLEOTIDE SEQUENCE [LARGE SCALE GENOMIC DNA]</scope>
    <source>
        <strain evidence="2 3">KCTC 22729</strain>
    </source>
</reference>
<sequence length="407" mass="45391">MRNLHNFLLVFLLSISFKVFSQGSPNYDGGIKVTLNKDGKKYIRIISWAQVQASYADQVADNESNTSFNLRRARILMYAQLNSKFLILTHFGLNSLNSSNMSPIGKGEASQLFFHDVWVQYQIAKNHTVGAGLHYFNGISRLNNQSTLNFLTLDNNRQSWATLGLSDQFVRHIGVFFKGNFEKLQYRLAINDAIVNGLDLRSPTNNGSAVYGGARLLGTKEAGKTFAGYFDYHFLDQESNLLPFKVGSYLGEKRVFNLGFGFFAHPNGAVFADNLGNISGENVSIFAVDTFYDAPLSDKGSSITAYAVYQNNNYGKNYLFNAYGTGSMIYSHLGYTLAGDTSKTRFQPYVSFAKNSYDATKDNRNILGIGANAYFNGHNSKVTLEYQHQKFGVSSLNTLTLQAMIYL</sequence>
<dbReference type="EMBL" id="MSCL01000001">
    <property type="protein sequence ID" value="PQJ74710.1"/>
    <property type="molecule type" value="Genomic_DNA"/>
</dbReference>
<dbReference type="Proteomes" id="UP000237608">
    <property type="component" value="Unassembled WGS sequence"/>
</dbReference>
<evidence type="ECO:0000313" key="3">
    <source>
        <dbReference type="Proteomes" id="UP000237608"/>
    </source>
</evidence>
<dbReference type="RefSeq" id="WP_105045858.1">
    <property type="nucleotide sequence ID" value="NZ_CP150662.1"/>
</dbReference>